<accession>A0A413VLZ9</accession>
<dbReference type="RefSeq" id="WP_007485271.1">
    <property type="nucleotide sequence ID" value="NZ_CABJFV010000008.1"/>
</dbReference>
<feature type="signal peptide" evidence="1">
    <location>
        <begin position="1"/>
        <end position="20"/>
    </location>
</feature>
<dbReference type="EMBL" id="QSGO01000008">
    <property type="protein sequence ID" value="RHB34657.1"/>
    <property type="molecule type" value="Genomic_DNA"/>
</dbReference>
<organism evidence="3 4">
    <name type="scientific">Bacteroides nordii</name>
    <dbReference type="NCBI Taxonomy" id="291645"/>
    <lineage>
        <taxon>Bacteria</taxon>
        <taxon>Pseudomonadati</taxon>
        <taxon>Bacteroidota</taxon>
        <taxon>Bacteroidia</taxon>
        <taxon>Bacteroidales</taxon>
        <taxon>Bacteroidaceae</taxon>
        <taxon>Bacteroides</taxon>
    </lineage>
</organism>
<name>A0A413VLZ9_9BACE</name>
<evidence type="ECO:0000313" key="3">
    <source>
        <dbReference type="EMBL" id="RHB34657.1"/>
    </source>
</evidence>
<evidence type="ECO:0000313" key="4">
    <source>
        <dbReference type="Proteomes" id="UP000284379"/>
    </source>
</evidence>
<feature type="domain" description="Type 9 secretion system plug protein N-terminal" evidence="2">
    <location>
        <begin position="30"/>
        <end position="154"/>
    </location>
</feature>
<keyword evidence="1" id="KW-0732">Signal</keyword>
<evidence type="ECO:0000256" key="1">
    <source>
        <dbReference type="SAM" id="SignalP"/>
    </source>
</evidence>
<gene>
    <name evidence="3" type="ORF">DW888_11895</name>
</gene>
<dbReference type="Pfam" id="PF17116">
    <property type="entry name" value="T9SS_plug_1st"/>
    <property type="match status" value="1"/>
</dbReference>
<dbReference type="Proteomes" id="UP000284379">
    <property type="component" value="Unassembled WGS sequence"/>
</dbReference>
<protein>
    <submittedName>
        <fullName evidence="3">DUF5103 domain-containing protein</fullName>
    </submittedName>
</protein>
<comment type="caution">
    <text evidence="3">The sequence shown here is derived from an EMBL/GenBank/DDBJ whole genome shotgun (WGS) entry which is preliminary data.</text>
</comment>
<dbReference type="AlphaFoldDB" id="A0A413VLZ9"/>
<feature type="chain" id="PRO_5019407899" evidence="1">
    <location>
        <begin position="21"/>
        <end position="416"/>
    </location>
</feature>
<proteinExistence type="predicted"/>
<dbReference type="InterPro" id="IPR031345">
    <property type="entry name" value="T9SS_Plug_N"/>
</dbReference>
<reference evidence="3 4" key="1">
    <citation type="submission" date="2018-08" db="EMBL/GenBank/DDBJ databases">
        <title>A genome reference for cultivated species of the human gut microbiota.</title>
        <authorList>
            <person name="Zou Y."/>
            <person name="Xue W."/>
            <person name="Luo G."/>
        </authorList>
    </citation>
    <scope>NUCLEOTIDE SEQUENCE [LARGE SCALE GENOMIC DNA]</scope>
    <source>
        <strain evidence="3 4">AM40-30BH</strain>
    </source>
</reference>
<evidence type="ECO:0000259" key="2">
    <source>
        <dbReference type="Pfam" id="PF17116"/>
    </source>
</evidence>
<sequence length="416" mass="48624">MKKYISFLFSLLCLSVGMRAQRTEVYAPHIQTVQVIANDDYNAPSIITLEAGEYVEISFDELSHDYHRYQYVLSHANVDWTPSNLSDIDYLDGFNNNPIEDYETSVNTTMPYTHYRLKLPNDEVRMTLSGNYIVTVYDDSDSSKPIFKTCFRILDKQVNVSAVVSSDTEIDRNKGHQQVSFNVNYKGYTIRNPQQEIKVQVMQDGRTDNMVTGVVPTYVGPDELRYTHNRALIFPAGNEYRRFETVSTRYANMGVMSLQFHDPYYHATLFPSEPRTKNYSYDEDQNGRYLIRYDDATDNNIEADYFFVHFSLPWEDPFIDGKLYLEGEFTYDNFNLQSEMKYNKETYAYESVQLLKQGAYNYQYLYVPNGSTKGETGPVEGNYYETENEYLILIYNRAFGERYDKLIGMQLVKFRP</sequence>